<dbReference type="GO" id="GO:0016323">
    <property type="term" value="C:basolateral plasma membrane"/>
    <property type="evidence" value="ECO:0007669"/>
    <property type="project" value="TreeGrafter"/>
</dbReference>
<dbReference type="Pfam" id="PF00595">
    <property type="entry name" value="PDZ"/>
    <property type="match status" value="1"/>
</dbReference>
<dbReference type="GO" id="GO:0097113">
    <property type="term" value="P:AMPA glutamate receptor clustering"/>
    <property type="evidence" value="ECO:0007669"/>
    <property type="project" value="TreeGrafter"/>
</dbReference>
<evidence type="ECO:0000313" key="3">
    <source>
        <dbReference type="Ensembl" id="ENSDNVP00000018110.1"/>
    </source>
</evidence>
<dbReference type="GO" id="GO:0007268">
    <property type="term" value="P:chemical synaptic transmission"/>
    <property type="evidence" value="ECO:0007669"/>
    <property type="project" value="TreeGrafter"/>
</dbReference>
<dbReference type="PANTHER" id="PTHR23119">
    <property type="entry name" value="DISCS LARGE"/>
    <property type="match status" value="1"/>
</dbReference>
<dbReference type="Ensembl" id="ENSDNVT00000021771.1">
    <property type="protein sequence ID" value="ENSDNVP00000018110.1"/>
    <property type="gene ID" value="ENSDNVG00000012651.1"/>
</dbReference>
<dbReference type="GO" id="GO:0098609">
    <property type="term" value="P:cell-cell adhesion"/>
    <property type="evidence" value="ECO:0007669"/>
    <property type="project" value="TreeGrafter"/>
</dbReference>
<protein>
    <recommendedName>
        <fullName evidence="2">PDZ domain-containing protein</fullName>
    </recommendedName>
</protein>
<dbReference type="Proteomes" id="UP000694423">
    <property type="component" value="Unplaced"/>
</dbReference>
<sequence length="145" mass="14584">MTPTSPRRYSPGPKDLEPRRIVIHRGSTGLGFNIVGGEDGEGIFISFILAGGPADLSGDPRAGPGGRGGAGASLVQTRPPQLGSTAAPRGPAGTRGTHSPSWGHIGTRSRPTGTRSPSAGTLGTHGPPTGPTETHGYPTGTHRGP</sequence>
<evidence type="ECO:0000259" key="2">
    <source>
        <dbReference type="PROSITE" id="PS50106"/>
    </source>
</evidence>
<feature type="region of interest" description="Disordered" evidence="1">
    <location>
        <begin position="1"/>
        <end position="20"/>
    </location>
</feature>
<dbReference type="GO" id="GO:0045197">
    <property type="term" value="P:establishment or maintenance of epithelial cell apical/basal polarity"/>
    <property type="evidence" value="ECO:0007669"/>
    <property type="project" value="TreeGrafter"/>
</dbReference>
<feature type="domain" description="PDZ" evidence="2">
    <location>
        <begin position="20"/>
        <end position="63"/>
    </location>
</feature>
<organism evidence="3 4">
    <name type="scientific">Dromaius novaehollandiae</name>
    <name type="common">Emu</name>
    <dbReference type="NCBI Taxonomy" id="8790"/>
    <lineage>
        <taxon>Eukaryota</taxon>
        <taxon>Metazoa</taxon>
        <taxon>Chordata</taxon>
        <taxon>Craniata</taxon>
        <taxon>Vertebrata</taxon>
        <taxon>Euteleostomi</taxon>
        <taxon>Archelosauria</taxon>
        <taxon>Archosauria</taxon>
        <taxon>Dinosauria</taxon>
        <taxon>Saurischia</taxon>
        <taxon>Theropoda</taxon>
        <taxon>Coelurosauria</taxon>
        <taxon>Aves</taxon>
        <taxon>Palaeognathae</taxon>
        <taxon>Casuariiformes</taxon>
        <taxon>Dromaiidae</taxon>
        <taxon>Dromaius</taxon>
    </lineage>
</organism>
<reference evidence="3" key="2">
    <citation type="submission" date="2025-09" db="UniProtKB">
        <authorList>
            <consortium name="Ensembl"/>
        </authorList>
    </citation>
    <scope>IDENTIFICATION</scope>
</reference>
<reference evidence="3" key="1">
    <citation type="submission" date="2025-08" db="UniProtKB">
        <authorList>
            <consortium name="Ensembl"/>
        </authorList>
    </citation>
    <scope>IDENTIFICATION</scope>
</reference>
<evidence type="ECO:0000256" key="1">
    <source>
        <dbReference type="SAM" id="MobiDB-lite"/>
    </source>
</evidence>
<dbReference type="Gene3D" id="2.30.42.10">
    <property type="match status" value="1"/>
</dbReference>
<dbReference type="GO" id="GO:0031594">
    <property type="term" value="C:neuromuscular junction"/>
    <property type="evidence" value="ECO:0007669"/>
    <property type="project" value="TreeGrafter"/>
</dbReference>
<dbReference type="SUPFAM" id="SSF50156">
    <property type="entry name" value="PDZ domain-like"/>
    <property type="match status" value="1"/>
</dbReference>
<dbReference type="GO" id="GO:0043005">
    <property type="term" value="C:neuron projection"/>
    <property type="evidence" value="ECO:0007669"/>
    <property type="project" value="TreeGrafter"/>
</dbReference>
<dbReference type="InterPro" id="IPR001478">
    <property type="entry name" value="PDZ"/>
</dbReference>
<feature type="compositionally biased region" description="Low complexity" evidence="1">
    <location>
        <begin position="120"/>
        <end position="145"/>
    </location>
</feature>
<feature type="compositionally biased region" description="Polar residues" evidence="1">
    <location>
        <begin position="109"/>
        <end position="119"/>
    </location>
</feature>
<dbReference type="PANTHER" id="PTHR23119:SF33">
    <property type="entry name" value="DISKS LARGE HOMOLOG 4"/>
    <property type="match status" value="1"/>
</dbReference>
<feature type="region of interest" description="Disordered" evidence="1">
    <location>
        <begin position="51"/>
        <end position="145"/>
    </location>
</feature>
<evidence type="ECO:0000313" key="4">
    <source>
        <dbReference type="Proteomes" id="UP000694423"/>
    </source>
</evidence>
<dbReference type="InterPro" id="IPR050614">
    <property type="entry name" value="Synaptic_Scaffolding_LAP-MAGUK"/>
</dbReference>
<dbReference type="GO" id="GO:0098970">
    <property type="term" value="P:postsynaptic neurotransmitter receptor diffusion trapping"/>
    <property type="evidence" value="ECO:0007669"/>
    <property type="project" value="TreeGrafter"/>
</dbReference>
<dbReference type="GO" id="GO:0035255">
    <property type="term" value="F:ionotropic glutamate receptor binding"/>
    <property type="evidence" value="ECO:0007669"/>
    <property type="project" value="TreeGrafter"/>
</dbReference>
<dbReference type="PROSITE" id="PS50106">
    <property type="entry name" value="PDZ"/>
    <property type="match status" value="1"/>
</dbReference>
<feature type="compositionally biased region" description="Polar residues" evidence="1">
    <location>
        <begin position="74"/>
        <end position="84"/>
    </location>
</feature>
<proteinExistence type="predicted"/>
<keyword evidence="4" id="KW-1185">Reference proteome</keyword>
<dbReference type="GO" id="GO:0098839">
    <property type="term" value="C:postsynaptic density membrane"/>
    <property type="evidence" value="ECO:0007669"/>
    <property type="project" value="TreeGrafter"/>
</dbReference>
<dbReference type="InterPro" id="IPR036034">
    <property type="entry name" value="PDZ_sf"/>
</dbReference>
<name>A0A8C4K4G1_DRONO</name>
<accession>A0A8C4K4G1</accession>
<dbReference type="GO" id="GO:0019901">
    <property type="term" value="F:protein kinase binding"/>
    <property type="evidence" value="ECO:0007669"/>
    <property type="project" value="TreeGrafter"/>
</dbReference>
<dbReference type="AlphaFoldDB" id="A0A8C4K4G1"/>